<sequence length="1247" mass="140942">MEGNKRSGKDLKWESFKVDIERMFGKERRSLEEIKTWLENQGFHATKNQLHYRLNKIWGLRSRAPRGHAQKFWRAARLLQTPETAESGPRFGSFVLDNRQRLKPRDPARQIKRYNIETHSSSYRSIQIQQADNSPQANIRMATPERVEAPFLWPRDLPWLVSSVQNLRITSGHPEGLPDSNVALRLEIFDVLGIPFHSPTNKWWRVQFISHIASGIPELEAGDAKKRAQVMLSDRSDNALSEQVKVLLQKVSNNFLGTNYMDDRFPGRIGFVLDLVEQSGLWKKTLDLNGNDSTMKAAGDALFQGTFLFLSQIEFRKDKLRYDTRRAYMVLRWLLRSGQDPNIPIMLNLGMITTGPQISLALGIGDLAMELMACQTNPVEFNYSKALYATEAMNKCSLHPIFLAISRPGPTLAILEHRGFSLHGHTDLTPYRIDSYGNPWRTREISKLNPIPYTFLPQGSQFTTAVVQYLLDHADENGENMYRRVVDWNAVFLYASGAGDLDVLKLLIMRHHDFRGSDYTTITDFINMPNELGITALQAAVLARRNSLETCQFLLNQGAILDDSSELLHLACCCHALEMVKFLHRRGMDIHQRCKDRSHMLDSCTPHCLDPSKKTPLELVLQLMSSLRHRLKISTELVMVCEYLIDNGSDITWEVLDTAIATTNAELLSAALKSATDVISRYRTVFRRSPLSKTLELIRFGNKAEVGRISHLLLDAGAEVETGDAVRAAFLGDWNLVTKILDTGSKDISESISRFEEPDSMDGVTLLEAALLSGSCDVANKALELEPEQYDIGALCAASLMSSNTGNYTIVRALIDNRPRRKHVYQKQKYTEMTAIGIAAYKGDYELFDLLRRHLPWSKQAIVPCTADVASAFKLDPLVSRTIRDGRVLKNRPLIRRFWHTGLTGSIQVFGVATESKMFDLFFNPGYPICSMALHLLVQRKLYDQIATLSRRGYRAEHISSYAAMVSPLHTAVWERDTSLVLACLDLGLDINGFERDQKCLSGIEDQTKTCLTRSIQQEDLEIANLLLDKGADVNSPPHPDYGMTPLQAACTRGHIGIVMRLLRLGADPNAPGASYYGRTALEGAAEHGRLDIVHLLLRAGVKTEGFWRRQYIRATFLARRECHIQVQKLLESYREWSEEDRSLWNDPDLPYHDTEWSSSIDGSEPEDEEGEEEEAESDETENSDSTPDLGQRNDISVVYDDPADEPATFGDLGPLLATTDPFVGYERTDEAFNMMGPRTWDDLDYI</sequence>
<comment type="caution">
    <text evidence="6">The sequence shown here is derived from an EMBL/GenBank/DDBJ whole genome shotgun (WGS) entry which is preliminary data.</text>
</comment>
<name>A0ABR1U637_9PEZI</name>
<dbReference type="InterPro" id="IPR036770">
    <property type="entry name" value="Ankyrin_rpt-contain_sf"/>
</dbReference>
<dbReference type="Proteomes" id="UP001446871">
    <property type="component" value="Unassembled WGS sequence"/>
</dbReference>
<accession>A0ABR1U637</accession>
<proteinExistence type="predicted"/>
<dbReference type="InterPro" id="IPR002110">
    <property type="entry name" value="Ankyrin_rpt"/>
</dbReference>
<dbReference type="SMART" id="SM00248">
    <property type="entry name" value="ANK"/>
    <property type="match status" value="9"/>
</dbReference>
<evidence type="ECO:0000256" key="1">
    <source>
        <dbReference type="ARBA" id="ARBA00022737"/>
    </source>
</evidence>
<dbReference type="InterPro" id="IPR025676">
    <property type="entry name" value="Clr5_dom"/>
</dbReference>
<feature type="repeat" description="ANK" evidence="3">
    <location>
        <begin position="1042"/>
        <end position="1074"/>
    </location>
</feature>
<feature type="region of interest" description="Disordered" evidence="4">
    <location>
        <begin position="1148"/>
        <end position="1217"/>
    </location>
</feature>
<dbReference type="SUPFAM" id="SSF48403">
    <property type="entry name" value="Ankyrin repeat"/>
    <property type="match status" value="2"/>
</dbReference>
<feature type="repeat" description="ANK" evidence="3">
    <location>
        <begin position="1077"/>
        <end position="1102"/>
    </location>
</feature>
<dbReference type="Pfam" id="PF12796">
    <property type="entry name" value="Ank_2"/>
    <property type="match status" value="2"/>
</dbReference>
<protein>
    <submittedName>
        <fullName evidence="6">Ankyrin</fullName>
    </submittedName>
</protein>
<evidence type="ECO:0000256" key="3">
    <source>
        <dbReference type="PROSITE-ProRule" id="PRU00023"/>
    </source>
</evidence>
<evidence type="ECO:0000313" key="6">
    <source>
        <dbReference type="EMBL" id="KAK8054373.1"/>
    </source>
</evidence>
<gene>
    <name evidence="6" type="ORF">PG996_013674</name>
</gene>
<evidence type="ECO:0000256" key="2">
    <source>
        <dbReference type="ARBA" id="ARBA00023043"/>
    </source>
</evidence>
<reference evidence="6 7" key="1">
    <citation type="submission" date="2023-01" db="EMBL/GenBank/DDBJ databases">
        <title>Analysis of 21 Apiospora genomes using comparative genomics revels a genus with tremendous synthesis potential of carbohydrate active enzymes and secondary metabolites.</title>
        <authorList>
            <person name="Sorensen T."/>
        </authorList>
    </citation>
    <scope>NUCLEOTIDE SEQUENCE [LARGE SCALE GENOMIC DNA]</scope>
    <source>
        <strain evidence="6 7">CBS 83171</strain>
    </source>
</reference>
<evidence type="ECO:0000313" key="7">
    <source>
        <dbReference type="Proteomes" id="UP001446871"/>
    </source>
</evidence>
<feature type="compositionally biased region" description="Acidic residues" evidence="4">
    <location>
        <begin position="1164"/>
        <end position="1183"/>
    </location>
</feature>
<dbReference type="PROSITE" id="PS50088">
    <property type="entry name" value="ANK_REPEAT"/>
    <property type="match status" value="2"/>
</dbReference>
<dbReference type="PANTHER" id="PTHR24198:SF165">
    <property type="entry name" value="ANKYRIN REPEAT-CONTAINING PROTEIN-RELATED"/>
    <property type="match status" value="1"/>
</dbReference>
<dbReference type="EMBL" id="JAQQWM010000008">
    <property type="protein sequence ID" value="KAK8054373.1"/>
    <property type="molecule type" value="Genomic_DNA"/>
</dbReference>
<dbReference type="PANTHER" id="PTHR24198">
    <property type="entry name" value="ANKYRIN REPEAT AND PROTEIN KINASE DOMAIN-CONTAINING PROTEIN"/>
    <property type="match status" value="1"/>
</dbReference>
<dbReference type="PROSITE" id="PS50297">
    <property type="entry name" value="ANK_REP_REGION"/>
    <property type="match status" value="2"/>
</dbReference>
<dbReference type="Gene3D" id="1.25.40.20">
    <property type="entry name" value="Ankyrin repeat-containing domain"/>
    <property type="match status" value="3"/>
</dbReference>
<keyword evidence="7" id="KW-1185">Reference proteome</keyword>
<organism evidence="6 7">
    <name type="scientific">Apiospora saccharicola</name>
    <dbReference type="NCBI Taxonomy" id="335842"/>
    <lineage>
        <taxon>Eukaryota</taxon>
        <taxon>Fungi</taxon>
        <taxon>Dikarya</taxon>
        <taxon>Ascomycota</taxon>
        <taxon>Pezizomycotina</taxon>
        <taxon>Sordariomycetes</taxon>
        <taxon>Xylariomycetidae</taxon>
        <taxon>Amphisphaeriales</taxon>
        <taxon>Apiosporaceae</taxon>
        <taxon>Apiospora</taxon>
    </lineage>
</organism>
<feature type="domain" description="Clr5" evidence="5">
    <location>
        <begin position="12"/>
        <end position="61"/>
    </location>
</feature>
<keyword evidence="1" id="KW-0677">Repeat</keyword>
<keyword evidence="2 3" id="KW-0040">ANK repeat</keyword>
<evidence type="ECO:0000259" key="5">
    <source>
        <dbReference type="Pfam" id="PF14420"/>
    </source>
</evidence>
<evidence type="ECO:0000256" key="4">
    <source>
        <dbReference type="SAM" id="MobiDB-lite"/>
    </source>
</evidence>
<dbReference type="Pfam" id="PF14420">
    <property type="entry name" value="Clr5"/>
    <property type="match status" value="1"/>
</dbReference>